<accession>A0A2K9LUX7</accession>
<dbReference type="EMBL" id="CP025543">
    <property type="protein sequence ID" value="AUM62849.1"/>
    <property type="molecule type" value="Genomic_DNA"/>
</dbReference>
<dbReference type="RefSeq" id="WP_101780898.1">
    <property type="nucleotide sequence ID" value="NZ_CP025543.1"/>
</dbReference>
<dbReference type="KEGG" id="smoo:SMONO_v1c06000"/>
<dbReference type="InterPro" id="IPR023052">
    <property type="entry name" value="Cell_div_SepF"/>
</dbReference>
<dbReference type="OrthoDB" id="389747at2"/>
<dbReference type="Pfam" id="PF04472">
    <property type="entry name" value="SepF"/>
    <property type="match status" value="1"/>
</dbReference>
<dbReference type="GO" id="GO:0000917">
    <property type="term" value="P:division septum assembly"/>
    <property type="evidence" value="ECO:0007669"/>
    <property type="project" value="UniProtKB-KW"/>
</dbReference>
<dbReference type="Proteomes" id="UP000234790">
    <property type="component" value="Chromosome"/>
</dbReference>
<dbReference type="InterPro" id="IPR007561">
    <property type="entry name" value="Cell_div_SepF/SepF-rel"/>
</dbReference>
<dbReference type="Gene3D" id="3.30.110.150">
    <property type="entry name" value="SepF-like protein"/>
    <property type="match status" value="1"/>
</dbReference>
<gene>
    <name evidence="5" type="ORF">SMONO_v1c06000</name>
</gene>
<comment type="function">
    <text evidence="4">Cell division protein that is part of the divisome complex and is recruited early to the Z-ring. Probably stimulates Z-ring formation, perhaps through the cross-linking of FtsZ protofilaments. Its function overlaps with FtsA.</text>
</comment>
<sequence>MGLFSKKNEDQVLNYKPKKEVKENNLNMASEMVVEFDENHVTHFFPHGYDETKQIADTLLRFKNVTVNLTDIERKEKKRLIDFLTGVMYALEGDYKKIDKGIYYFWISN</sequence>
<evidence type="ECO:0000256" key="1">
    <source>
        <dbReference type="ARBA" id="ARBA00022618"/>
    </source>
</evidence>
<keyword evidence="6" id="KW-1185">Reference proteome</keyword>
<keyword evidence="1" id="KW-0132">Cell division</keyword>
<evidence type="ECO:0000313" key="6">
    <source>
        <dbReference type="Proteomes" id="UP000234790"/>
    </source>
</evidence>
<dbReference type="InterPro" id="IPR038594">
    <property type="entry name" value="SepF-like_sf"/>
</dbReference>
<dbReference type="PANTHER" id="PTHR35798">
    <property type="entry name" value="CELL DIVISION PROTEIN SEPF"/>
    <property type="match status" value="1"/>
</dbReference>
<evidence type="ECO:0000256" key="2">
    <source>
        <dbReference type="ARBA" id="ARBA00023210"/>
    </source>
</evidence>
<keyword evidence="2" id="KW-0717">Septation</keyword>
<evidence type="ECO:0000256" key="3">
    <source>
        <dbReference type="ARBA" id="ARBA00023306"/>
    </source>
</evidence>
<dbReference type="AlphaFoldDB" id="A0A2K9LUX7"/>
<name>A0A2K9LUX7_SPISQ</name>
<reference evidence="5 6" key="1">
    <citation type="submission" date="2017-12" db="EMBL/GenBank/DDBJ databases">
        <title>Complete genome sequence of Spiroplasma monobiae MQ-1 (ATCC 33825).</title>
        <authorList>
            <person name="Tsai Y.-M."/>
            <person name="Lo W.-S."/>
            <person name="Wu P.-S."/>
            <person name="Cho S.-T."/>
            <person name="Kuo C.-H."/>
        </authorList>
    </citation>
    <scope>NUCLEOTIDE SEQUENCE [LARGE SCALE GENOMIC DNA]</scope>
    <source>
        <strain evidence="5 6">MQ-1</strain>
    </source>
</reference>
<proteinExistence type="predicted"/>
<protein>
    <recommendedName>
        <fullName evidence="7">Cell division protein SepF</fullName>
    </recommendedName>
</protein>
<keyword evidence="3" id="KW-0131">Cell cycle</keyword>
<organism evidence="5 6">
    <name type="scientific">Spiroplasma monobiae MQ-1</name>
    <dbReference type="NCBI Taxonomy" id="1336748"/>
    <lineage>
        <taxon>Bacteria</taxon>
        <taxon>Bacillati</taxon>
        <taxon>Mycoplasmatota</taxon>
        <taxon>Mollicutes</taxon>
        <taxon>Entomoplasmatales</taxon>
        <taxon>Spiroplasmataceae</taxon>
        <taxon>Spiroplasma</taxon>
    </lineage>
</organism>
<dbReference type="PANTHER" id="PTHR35798:SF1">
    <property type="entry name" value="CELL DIVISION PROTEIN SEPF"/>
    <property type="match status" value="1"/>
</dbReference>
<evidence type="ECO:0008006" key="7">
    <source>
        <dbReference type="Google" id="ProtNLM"/>
    </source>
</evidence>
<evidence type="ECO:0000256" key="4">
    <source>
        <dbReference type="ARBA" id="ARBA00044936"/>
    </source>
</evidence>
<evidence type="ECO:0000313" key="5">
    <source>
        <dbReference type="EMBL" id="AUM62849.1"/>
    </source>
</evidence>